<name>A8MD53_CALMQ</name>
<dbReference type="InterPro" id="IPR007050">
    <property type="entry name" value="HTH_bacterioopsin"/>
</dbReference>
<dbReference type="Pfam" id="PF04967">
    <property type="entry name" value="HTH_10"/>
    <property type="match status" value="1"/>
</dbReference>
<dbReference type="InterPro" id="IPR013324">
    <property type="entry name" value="RNA_pol_sigma_r3/r4-like"/>
</dbReference>
<gene>
    <name evidence="2" type="ordered locus">Cmaq_0874</name>
</gene>
<dbReference type="Proteomes" id="UP000001137">
    <property type="component" value="Chromosome"/>
</dbReference>
<sequence>MPYRLHVSLIHRGDWSELSRNYPGLSVVGLSSYVVKPSELTLEVVAVHALDSSLIRDFTHALMGGLGNVVKVLYVNNVSRRYREVVLLSEYDGVLKYVLINNGCLTVQSRVHNGVKEFTAYFTDKSNAESSCRALTRRGDVDLMNCSLVRVKGESFSNGLSLGTMLTHRELQVLRRAYEAGFFDDTRGIGLSELAREFGLSKSTVSHHIRSAVRKIIKLYLSR</sequence>
<evidence type="ECO:0000313" key="3">
    <source>
        <dbReference type="Proteomes" id="UP000001137"/>
    </source>
</evidence>
<dbReference type="KEGG" id="cma:Cmaq_0874"/>
<protein>
    <submittedName>
        <fullName evidence="2">Bacterio-opsin activator HTH domain protein</fullName>
    </submittedName>
</protein>
<dbReference type="RefSeq" id="WP_012185928.1">
    <property type="nucleotide sequence ID" value="NC_009954.1"/>
</dbReference>
<dbReference type="AlphaFoldDB" id="A8MD53"/>
<dbReference type="PANTHER" id="PTHR34236:SF1">
    <property type="entry name" value="DIMETHYL SULFOXIDE REDUCTASE TRANSCRIPTIONAL ACTIVATOR"/>
    <property type="match status" value="1"/>
</dbReference>
<dbReference type="OrthoDB" id="27447at2157"/>
<organism evidence="2 3">
    <name type="scientific">Caldivirga maquilingensis (strain ATCC 700844 / DSM 13496 / JCM 10307 / IC-167)</name>
    <dbReference type="NCBI Taxonomy" id="397948"/>
    <lineage>
        <taxon>Archaea</taxon>
        <taxon>Thermoproteota</taxon>
        <taxon>Thermoprotei</taxon>
        <taxon>Thermoproteales</taxon>
        <taxon>Thermoproteaceae</taxon>
        <taxon>Caldivirga</taxon>
    </lineage>
</organism>
<dbReference type="Gene3D" id="1.10.10.10">
    <property type="entry name" value="Winged helix-like DNA-binding domain superfamily/Winged helix DNA-binding domain"/>
    <property type="match status" value="1"/>
</dbReference>
<evidence type="ECO:0000313" key="2">
    <source>
        <dbReference type="EMBL" id="ABW01709.1"/>
    </source>
</evidence>
<proteinExistence type="predicted"/>
<dbReference type="eggNOG" id="arCOG02272">
    <property type="taxonomic scope" value="Archaea"/>
</dbReference>
<dbReference type="InterPro" id="IPR036388">
    <property type="entry name" value="WH-like_DNA-bd_sf"/>
</dbReference>
<dbReference type="PANTHER" id="PTHR34236">
    <property type="entry name" value="DIMETHYL SULFOXIDE REDUCTASE TRANSCRIPTIONAL ACTIVATOR"/>
    <property type="match status" value="1"/>
</dbReference>
<dbReference type="GeneID" id="25393784"/>
<evidence type="ECO:0000259" key="1">
    <source>
        <dbReference type="Pfam" id="PF04967"/>
    </source>
</evidence>
<accession>A8MD53</accession>
<dbReference type="SUPFAM" id="SSF88659">
    <property type="entry name" value="Sigma3 and sigma4 domains of RNA polymerase sigma factors"/>
    <property type="match status" value="1"/>
</dbReference>
<keyword evidence="3" id="KW-1185">Reference proteome</keyword>
<feature type="domain" description="HTH bat-type" evidence="1">
    <location>
        <begin position="166"/>
        <end position="218"/>
    </location>
</feature>
<reference evidence="2 3" key="1">
    <citation type="submission" date="2007-10" db="EMBL/GenBank/DDBJ databases">
        <title>Complete sequence of Caldivirga maquilingensis IC-167.</title>
        <authorList>
            <consortium name="US DOE Joint Genome Institute"/>
            <person name="Copeland A."/>
            <person name="Lucas S."/>
            <person name="Lapidus A."/>
            <person name="Barry K."/>
            <person name="Glavina del Rio T."/>
            <person name="Dalin E."/>
            <person name="Tice H."/>
            <person name="Pitluck S."/>
            <person name="Saunders E."/>
            <person name="Brettin T."/>
            <person name="Bruce D."/>
            <person name="Detter J.C."/>
            <person name="Han C."/>
            <person name="Schmutz J."/>
            <person name="Larimer F."/>
            <person name="Land M."/>
            <person name="Hauser L."/>
            <person name="Kyrpides N."/>
            <person name="Ivanova N."/>
            <person name="Biddle J.F."/>
            <person name="Zhang Z."/>
            <person name="Fitz-Gibbon S.T."/>
            <person name="Lowe T.M."/>
            <person name="Saltikov C."/>
            <person name="House C.H."/>
            <person name="Richardson P."/>
        </authorList>
    </citation>
    <scope>NUCLEOTIDE SEQUENCE [LARGE SCALE GENOMIC DNA]</scope>
    <source>
        <strain evidence="3">ATCC 700844 / DSM 13496 / JCM 10307 / IC-167</strain>
    </source>
</reference>
<dbReference type="HOGENOM" id="CLU_104910_0_0_2"/>
<dbReference type="EMBL" id="CP000852">
    <property type="protein sequence ID" value="ABW01709.1"/>
    <property type="molecule type" value="Genomic_DNA"/>
</dbReference>
<dbReference type="STRING" id="397948.Cmaq_0874"/>